<name>A0A8H5ZDA9_COCSA</name>
<dbReference type="InterPro" id="IPR010497">
    <property type="entry name" value="Epoxide_hydro_N"/>
</dbReference>
<evidence type="ECO:0000256" key="3">
    <source>
        <dbReference type="PIRSR" id="PIRSR001112-1"/>
    </source>
</evidence>
<feature type="active site" description="Proton acceptor" evidence="3">
    <location>
        <position position="394"/>
    </location>
</feature>
<evidence type="ECO:0000259" key="4">
    <source>
        <dbReference type="Pfam" id="PF06441"/>
    </source>
</evidence>
<organism evidence="5 6">
    <name type="scientific">Cochliobolus sativus</name>
    <name type="common">Common root rot and spot blotch fungus</name>
    <name type="synonym">Bipolaris sorokiniana</name>
    <dbReference type="NCBI Taxonomy" id="45130"/>
    <lineage>
        <taxon>Eukaryota</taxon>
        <taxon>Fungi</taxon>
        <taxon>Dikarya</taxon>
        <taxon>Ascomycota</taxon>
        <taxon>Pezizomycotina</taxon>
        <taxon>Dothideomycetes</taxon>
        <taxon>Pleosporomycetidae</taxon>
        <taxon>Pleosporales</taxon>
        <taxon>Pleosporineae</taxon>
        <taxon>Pleosporaceae</taxon>
        <taxon>Bipolaris</taxon>
    </lineage>
</organism>
<comment type="similarity">
    <text evidence="1">Belongs to the peptidase S33 family.</text>
</comment>
<dbReference type="InterPro" id="IPR000639">
    <property type="entry name" value="Epox_hydrolase-like"/>
</dbReference>
<evidence type="ECO:0000313" key="6">
    <source>
        <dbReference type="Proteomes" id="UP000624244"/>
    </source>
</evidence>
<evidence type="ECO:0000256" key="2">
    <source>
        <dbReference type="ARBA" id="ARBA00022801"/>
    </source>
</evidence>
<feature type="active site" description="Proton donor" evidence="3">
    <location>
        <position position="341"/>
    </location>
</feature>
<dbReference type="Pfam" id="PF06441">
    <property type="entry name" value="EHN"/>
    <property type="match status" value="1"/>
</dbReference>
<dbReference type="InterPro" id="IPR029058">
    <property type="entry name" value="AB_hydrolase_fold"/>
</dbReference>
<comment type="caution">
    <text evidence="5">The sequence shown here is derived from an EMBL/GenBank/DDBJ whole genome shotgun (WGS) entry which is preliminary data.</text>
</comment>
<proteinExistence type="inferred from homology"/>
<sequence>MQHAICVCTSRGISPCPQIPRNASPESAKLIPFLITKMSYSPPDSAKPFTLNISDQDLSEWRQLLQLSKLPPDTWEGRQEDRRFGVSRKWLSEAKDYWLNQYDWRAAEKHINSFPNYKMQIENVDLHFIGLFSEKKDAIPLILMHGWPGSFIEFLPILSIVREKYSTKDLPYHLVVPSLPGYTLSTIPARDKQWDLEDSSRVMNQLMLNLGFDKYLCQGGDVGSFTAQVMAREHEACVGIHLNMITTLATPDETTVMNAAERETLARFQKWSATGIAYALEHGTRPSTIGSVLASNPLAMLAWIGEKMLEWSDEDPSLDDILTNISLYWFTGCFPSCLGVYRQLFGSTTMVKWGLTEKPLGYSFFQHEIVVAVKSILERDSNLVFYKHHERGGHFAALERPADLWEDIEGFVSKVWKV</sequence>
<dbReference type="Proteomes" id="UP000624244">
    <property type="component" value="Unassembled WGS sequence"/>
</dbReference>
<evidence type="ECO:0000313" key="5">
    <source>
        <dbReference type="EMBL" id="KAF5846139.1"/>
    </source>
</evidence>
<dbReference type="AlphaFoldDB" id="A0A8H5ZDA9"/>
<keyword evidence="2" id="KW-0378">Hydrolase</keyword>
<feature type="active site" description="Nucleophile" evidence="3">
    <location>
        <position position="221"/>
    </location>
</feature>
<dbReference type="PRINTS" id="PR00412">
    <property type="entry name" value="EPOXHYDRLASE"/>
</dbReference>
<dbReference type="EMBL" id="WNKQ01000017">
    <property type="protein sequence ID" value="KAF5846139.1"/>
    <property type="molecule type" value="Genomic_DNA"/>
</dbReference>
<dbReference type="Gene3D" id="3.40.50.1820">
    <property type="entry name" value="alpha/beta hydrolase"/>
    <property type="match status" value="1"/>
</dbReference>
<evidence type="ECO:0000256" key="1">
    <source>
        <dbReference type="ARBA" id="ARBA00010088"/>
    </source>
</evidence>
<protein>
    <recommendedName>
        <fullName evidence="4">Epoxide hydrolase N-terminal domain-containing protein</fullName>
    </recommendedName>
</protein>
<dbReference type="InterPro" id="IPR016292">
    <property type="entry name" value="Epoxide_hydrolase"/>
</dbReference>
<dbReference type="GO" id="GO:0004301">
    <property type="term" value="F:epoxide hydrolase activity"/>
    <property type="evidence" value="ECO:0007669"/>
    <property type="project" value="TreeGrafter"/>
</dbReference>
<dbReference type="GO" id="GO:0097176">
    <property type="term" value="P:epoxide metabolic process"/>
    <property type="evidence" value="ECO:0007669"/>
    <property type="project" value="TreeGrafter"/>
</dbReference>
<dbReference type="PANTHER" id="PTHR21661">
    <property type="entry name" value="EPOXIDE HYDROLASE 1-RELATED"/>
    <property type="match status" value="1"/>
</dbReference>
<feature type="domain" description="Epoxide hydrolase N-terminal" evidence="4">
    <location>
        <begin position="47"/>
        <end position="154"/>
    </location>
</feature>
<gene>
    <name evidence="5" type="ORF">GGP41_008615</name>
</gene>
<reference evidence="5" key="1">
    <citation type="submission" date="2019-11" db="EMBL/GenBank/DDBJ databases">
        <title>Bipolaris sorokiniana Genome sequencing.</title>
        <authorList>
            <person name="Wang H."/>
        </authorList>
    </citation>
    <scope>NUCLEOTIDE SEQUENCE</scope>
</reference>
<dbReference type="PIRSF" id="PIRSF001112">
    <property type="entry name" value="Epoxide_hydrolase"/>
    <property type="match status" value="1"/>
</dbReference>
<dbReference type="PANTHER" id="PTHR21661:SF39">
    <property type="entry name" value="HYDROLASE, PUTATIVE (AFU_ORTHOLOGUE AFUA_3G08960)-RELATED"/>
    <property type="match status" value="1"/>
</dbReference>
<dbReference type="SUPFAM" id="SSF53474">
    <property type="entry name" value="alpha/beta-Hydrolases"/>
    <property type="match status" value="1"/>
</dbReference>
<accession>A0A8H5ZDA9</accession>